<evidence type="ECO:0000256" key="5">
    <source>
        <dbReference type="ARBA" id="ARBA00023295"/>
    </source>
</evidence>
<keyword evidence="3" id="KW-0146">Chitin degradation</keyword>
<dbReference type="InterPro" id="IPR001579">
    <property type="entry name" value="Glyco_hydro_18_chit_AS"/>
</dbReference>
<dbReference type="InterPro" id="IPR011583">
    <property type="entry name" value="Chitinase_II/V-like_cat"/>
</dbReference>
<dbReference type="OMA" id="GASHYNI"/>
<feature type="domain" description="GH18" evidence="9">
    <location>
        <begin position="79"/>
        <end position="456"/>
    </location>
</feature>
<keyword evidence="11" id="KW-1185">Reference proteome</keyword>
<evidence type="ECO:0000256" key="7">
    <source>
        <dbReference type="RuleBase" id="RU000489"/>
    </source>
</evidence>
<dbReference type="GO" id="GO:0008843">
    <property type="term" value="F:endochitinase activity"/>
    <property type="evidence" value="ECO:0007669"/>
    <property type="project" value="UniProtKB-EC"/>
</dbReference>
<dbReference type="InterPro" id="IPR050314">
    <property type="entry name" value="Glycosyl_Hydrlase_18"/>
</dbReference>
<dbReference type="Pfam" id="PF00704">
    <property type="entry name" value="Glyco_hydro_18"/>
    <property type="match status" value="1"/>
</dbReference>
<accession>A0A284REN5</accession>
<name>A0A284REN5_ARMOS</name>
<keyword evidence="2 7" id="KW-0378">Hydrolase</keyword>
<dbReference type="GO" id="GO:0000272">
    <property type="term" value="P:polysaccharide catabolic process"/>
    <property type="evidence" value="ECO:0007669"/>
    <property type="project" value="UniProtKB-KW"/>
</dbReference>
<keyword evidence="6" id="KW-0624">Polysaccharide degradation</keyword>
<dbReference type="Gene3D" id="3.10.50.10">
    <property type="match status" value="1"/>
</dbReference>
<evidence type="ECO:0000256" key="3">
    <source>
        <dbReference type="ARBA" id="ARBA00023024"/>
    </source>
</evidence>
<dbReference type="Gene3D" id="3.20.20.80">
    <property type="entry name" value="Glycosidases"/>
    <property type="match status" value="1"/>
</dbReference>
<evidence type="ECO:0000259" key="9">
    <source>
        <dbReference type="PROSITE" id="PS51910"/>
    </source>
</evidence>
<dbReference type="EMBL" id="FUEG01000008">
    <property type="protein sequence ID" value="SJL07219.1"/>
    <property type="molecule type" value="Genomic_DNA"/>
</dbReference>
<dbReference type="PROSITE" id="PS51910">
    <property type="entry name" value="GH18_2"/>
    <property type="match status" value="1"/>
</dbReference>
<evidence type="ECO:0000256" key="6">
    <source>
        <dbReference type="ARBA" id="ARBA00023326"/>
    </source>
</evidence>
<sequence length="480" mass="52669">MSSRLLKTSSIPSHTPRLDRPPIMGFKHILLLCIACFALVAVNATAVMRRPDNYKDSPTTINSNTTLEARDLEERHKGKASVAYFTNWGIYGANFRQCPVFGIRIALTEPTEPQDIVTDSLSHILYSFADVDPWSGAIRLTDSWADEEKHYDGDSWTESGTNLYGCLKQLYLIKLANRKIKVLLSIGGWTYSQAGHFAFVTSESSRATFVSTAVTLIEDYGFDGIDLDFEYPANAAEGQGFADLFTELRTAFDNLANSKGDKTPYQLSAAVAAGPNNYANLVVPQMNAALTYWNLMSYDYSGDWLDYSDNQANLYGGARTGVSTDAAVQHFISAGADAWKINMGIPLYGRIFENTDGLGASYSGIGSGTLESGIYSYNVLPLGGAQVFENTDDVSSYSYDWSCRELVSYDTPNIVALKAKYINDCGLAGSMFWELSTDKVGSESLVGTAAGVLGTLDKTKNHINYPNSKWDNIRSNMGQW</sequence>
<dbReference type="SUPFAM" id="SSF51445">
    <property type="entry name" value="(Trans)glycosidases"/>
    <property type="match status" value="1"/>
</dbReference>
<dbReference type="PROSITE" id="PS01095">
    <property type="entry name" value="GH18_1"/>
    <property type="match status" value="1"/>
</dbReference>
<dbReference type="PANTHER" id="PTHR11177:SF317">
    <property type="entry name" value="CHITINASE 12-RELATED"/>
    <property type="match status" value="1"/>
</dbReference>
<dbReference type="InterPro" id="IPR029070">
    <property type="entry name" value="Chitinase_insertion_sf"/>
</dbReference>
<dbReference type="GO" id="GO:0005576">
    <property type="term" value="C:extracellular region"/>
    <property type="evidence" value="ECO:0007669"/>
    <property type="project" value="TreeGrafter"/>
</dbReference>
<dbReference type="Proteomes" id="UP000219338">
    <property type="component" value="Unassembled WGS sequence"/>
</dbReference>
<dbReference type="OrthoDB" id="76388at2759"/>
<dbReference type="PANTHER" id="PTHR11177">
    <property type="entry name" value="CHITINASE"/>
    <property type="match status" value="1"/>
</dbReference>
<dbReference type="AlphaFoldDB" id="A0A284REN5"/>
<dbReference type="InterPro" id="IPR017853">
    <property type="entry name" value="GH"/>
</dbReference>
<keyword evidence="5 7" id="KW-0326">Glycosidase</keyword>
<dbReference type="CDD" id="cd06548">
    <property type="entry name" value="GH18_chitinase"/>
    <property type="match status" value="1"/>
</dbReference>
<comment type="similarity">
    <text evidence="8">Belongs to the glycosyl hydrolase 18 family.</text>
</comment>
<proteinExistence type="inferred from homology"/>
<evidence type="ECO:0000256" key="4">
    <source>
        <dbReference type="ARBA" id="ARBA00023277"/>
    </source>
</evidence>
<dbReference type="GO" id="GO:0006032">
    <property type="term" value="P:chitin catabolic process"/>
    <property type="evidence" value="ECO:0007669"/>
    <property type="project" value="UniProtKB-KW"/>
</dbReference>
<reference evidence="11" key="1">
    <citation type="journal article" date="2017" name="Nat. Ecol. Evol.">
        <title>Genome expansion and lineage-specific genetic innovations in the forest pathogenic fungi Armillaria.</title>
        <authorList>
            <person name="Sipos G."/>
            <person name="Prasanna A.N."/>
            <person name="Walter M.C."/>
            <person name="O'Connor E."/>
            <person name="Balint B."/>
            <person name="Krizsan K."/>
            <person name="Kiss B."/>
            <person name="Hess J."/>
            <person name="Varga T."/>
            <person name="Slot J."/>
            <person name="Riley R."/>
            <person name="Boka B."/>
            <person name="Rigling D."/>
            <person name="Barry K."/>
            <person name="Lee J."/>
            <person name="Mihaltcheva S."/>
            <person name="LaButti K."/>
            <person name="Lipzen A."/>
            <person name="Waldron R."/>
            <person name="Moloney N.M."/>
            <person name="Sperisen C."/>
            <person name="Kredics L."/>
            <person name="Vagvoelgyi C."/>
            <person name="Patrignani A."/>
            <person name="Fitzpatrick D."/>
            <person name="Nagy I."/>
            <person name="Doyle S."/>
            <person name="Anderson J.B."/>
            <person name="Grigoriev I.V."/>
            <person name="Gueldener U."/>
            <person name="Muensterkoetter M."/>
            <person name="Nagy L.G."/>
        </authorList>
    </citation>
    <scope>NUCLEOTIDE SEQUENCE [LARGE SCALE GENOMIC DNA]</scope>
    <source>
        <strain evidence="11">C18/9</strain>
    </source>
</reference>
<dbReference type="InterPro" id="IPR001223">
    <property type="entry name" value="Glyco_hydro18_cat"/>
</dbReference>
<dbReference type="GO" id="GO:0008061">
    <property type="term" value="F:chitin binding"/>
    <property type="evidence" value="ECO:0007669"/>
    <property type="project" value="InterPro"/>
</dbReference>
<dbReference type="SUPFAM" id="SSF54556">
    <property type="entry name" value="Chitinase insertion domain"/>
    <property type="match status" value="1"/>
</dbReference>
<dbReference type="SMART" id="SM00636">
    <property type="entry name" value="Glyco_18"/>
    <property type="match status" value="1"/>
</dbReference>
<evidence type="ECO:0000256" key="2">
    <source>
        <dbReference type="ARBA" id="ARBA00022801"/>
    </source>
</evidence>
<organism evidence="10 11">
    <name type="scientific">Armillaria ostoyae</name>
    <name type="common">Armillaria root rot fungus</name>
    <dbReference type="NCBI Taxonomy" id="47428"/>
    <lineage>
        <taxon>Eukaryota</taxon>
        <taxon>Fungi</taxon>
        <taxon>Dikarya</taxon>
        <taxon>Basidiomycota</taxon>
        <taxon>Agaricomycotina</taxon>
        <taxon>Agaricomycetes</taxon>
        <taxon>Agaricomycetidae</taxon>
        <taxon>Agaricales</taxon>
        <taxon>Marasmiineae</taxon>
        <taxon>Physalacriaceae</taxon>
        <taxon>Armillaria</taxon>
    </lineage>
</organism>
<evidence type="ECO:0000313" key="11">
    <source>
        <dbReference type="Proteomes" id="UP000219338"/>
    </source>
</evidence>
<evidence type="ECO:0000256" key="1">
    <source>
        <dbReference type="ARBA" id="ARBA00000822"/>
    </source>
</evidence>
<evidence type="ECO:0000256" key="8">
    <source>
        <dbReference type="RuleBase" id="RU004453"/>
    </source>
</evidence>
<evidence type="ECO:0000313" key="10">
    <source>
        <dbReference type="EMBL" id="SJL07219.1"/>
    </source>
</evidence>
<comment type="catalytic activity">
    <reaction evidence="1">
        <text>Random endo-hydrolysis of N-acetyl-beta-D-glucosaminide (1-&gt;4)-beta-linkages in chitin and chitodextrins.</text>
        <dbReference type="EC" id="3.2.1.14"/>
    </reaction>
</comment>
<keyword evidence="4" id="KW-0119">Carbohydrate metabolism</keyword>
<gene>
    <name evidence="10" type="ORF">ARMOST_10562</name>
</gene>
<dbReference type="STRING" id="47428.A0A284REN5"/>
<protein>
    <submittedName>
        <fullName evidence="10">Related to endochitinase</fullName>
    </submittedName>
</protein>